<dbReference type="OrthoDB" id="9101516at2"/>
<reference evidence="1 2" key="1">
    <citation type="submission" date="2019-03" db="EMBL/GenBank/DDBJ databases">
        <title>Paraburkholderia sp. isolated from native Mimosa gymnas in Guartela State Park, Brazil.</title>
        <authorList>
            <person name="Paulitsch F."/>
            <person name="Hungria M."/>
            <person name="Delamuta J.R.M."/>
            <person name="Ribeiro R.A."/>
            <person name="Dall'Agnol R."/>
            <person name="Silva J.S.B."/>
        </authorList>
    </citation>
    <scope>NUCLEOTIDE SEQUENCE [LARGE SCALE GENOMIC DNA]</scope>
    <source>
        <strain evidence="1 2">CNPSo 3008</strain>
    </source>
</reference>
<evidence type="ECO:0000313" key="1">
    <source>
        <dbReference type="EMBL" id="TDG03678.1"/>
    </source>
</evidence>
<gene>
    <name evidence="1" type="ORF">E1N52_33390</name>
</gene>
<comment type="caution">
    <text evidence="1">The sequence shown here is derived from an EMBL/GenBank/DDBJ whole genome shotgun (WGS) entry which is preliminary data.</text>
</comment>
<dbReference type="RefSeq" id="WP_133187925.1">
    <property type="nucleotide sequence ID" value="NZ_SMOD01000037.1"/>
</dbReference>
<dbReference type="Proteomes" id="UP000295606">
    <property type="component" value="Unassembled WGS sequence"/>
</dbReference>
<organism evidence="1 2">
    <name type="scientific">Paraburkholderia guartelaensis</name>
    <dbReference type="NCBI Taxonomy" id="2546446"/>
    <lineage>
        <taxon>Bacteria</taxon>
        <taxon>Pseudomonadati</taxon>
        <taxon>Pseudomonadota</taxon>
        <taxon>Betaproteobacteria</taxon>
        <taxon>Burkholderiales</taxon>
        <taxon>Burkholderiaceae</taxon>
        <taxon>Paraburkholderia</taxon>
    </lineage>
</organism>
<sequence length="94" mass="10059">MRSSTAFGEIGYRVDDGDIGYAGSTHLSFKPQTAPSVAHIRATARGDAELSRIKSILTTTKATRSAGQSTTPRRVDVTPDAYWAAISRTVRGFA</sequence>
<protein>
    <submittedName>
        <fullName evidence="1">Uncharacterized protein</fullName>
    </submittedName>
</protein>
<dbReference type="AlphaFoldDB" id="A0A4R5L4M4"/>
<proteinExistence type="predicted"/>
<accession>A0A4R5L4M4</accession>
<name>A0A4R5L4M4_9BURK</name>
<dbReference type="EMBL" id="SMOD01000037">
    <property type="protein sequence ID" value="TDG03678.1"/>
    <property type="molecule type" value="Genomic_DNA"/>
</dbReference>
<evidence type="ECO:0000313" key="2">
    <source>
        <dbReference type="Proteomes" id="UP000295606"/>
    </source>
</evidence>